<dbReference type="InterPro" id="IPR002018">
    <property type="entry name" value="CarbesteraseB"/>
</dbReference>
<dbReference type="EC" id="3.1.1.-" evidence="3"/>
<evidence type="ECO:0000313" key="6">
    <source>
        <dbReference type="EMBL" id="MDH6181663.1"/>
    </source>
</evidence>
<sequence length="428" mass="45481">MMTEVIVECPAGRIVGLSDGVVDRFLGIPYAEAPIGPSRWRGAQRRPPFTDAFAATSWGATAQRGQPYESTFIPEPSVDGEETLNLNVFSPAHAGGADSRLPVLVWVHGGGYVSGSAIGPWYDGSPSASRGALVVTIGYRLGWEGFGKATSGINRGVSDWIAALEWVQDNIADFGGDPSRVTIAGQSAGGGAVLTLLSSPRAVGLFQQAAAFSPVDVCLSLDDATRVTTTLAERAGVDTSELERMSSLQLQGASVDLAETGSTASLRPFAPVYGDDLVPEPIMDALGRHGLDKPLLIGATAHELSPPDLVDGSTTRHKLSSELFHGTVRRTVDARRRSTAPTWVYRFDWRSPVTATASHCLDVPFFLGTAPNAEDALGPDYPRDLVSTMNGDLLRFVHAEGLPWSAARSAEDEPRVYGSGPAHEEKER</sequence>
<evidence type="ECO:0000256" key="4">
    <source>
        <dbReference type="SAM" id="MobiDB-lite"/>
    </source>
</evidence>
<dbReference type="Gene3D" id="3.40.50.1820">
    <property type="entry name" value="alpha/beta hydrolase"/>
    <property type="match status" value="2"/>
</dbReference>
<dbReference type="SUPFAM" id="SSF53474">
    <property type="entry name" value="alpha/beta-Hydrolases"/>
    <property type="match status" value="1"/>
</dbReference>
<evidence type="ECO:0000313" key="7">
    <source>
        <dbReference type="Proteomes" id="UP001160142"/>
    </source>
</evidence>
<dbReference type="InterPro" id="IPR050309">
    <property type="entry name" value="Type-B_Carboxylest/Lipase"/>
</dbReference>
<dbReference type="Proteomes" id="UP001160142">
    <property type="component" value="Unassembled WGS sequence"/>
</dbReference>
<reference evidence="6 7" key="1">
    <citation type="submission" date="2023-04" db="EMBL/GenBank/DDBJ databases">
        <title>Genome Encyclopedia of Bacteria and Archaea VI: Functional Genomics of Type Strains.</title>
        <authorList>
            <person name="Whitman W."/>
        </authorList>
    </citation>
    <scope>NUCLEOTIDE SEQUENCE [LARGE SCALE GENOMIC DNA]</scope>
    <source>
        <strain evidence="6 7">SG_E_30_P1</strain>
    </source>
</reference>
<gene>
    <name evidence="6" type="ORF">M2152_001845</name>
</gene>
<proteinExistence type="inferred from homology"/>
<dbReference type="GO" id="GO:0016787">
    <property type="term" value="F:hydrolase activity"/>
    <property type="evidence" value="ECO:0007669"/>
    <property type="project" value="UniProtKB-KW"/>
</dbReference>
<comment type="similarity">
    <text evidence="1 3">Belongs to the type-B carboxylesterase/lipase family.</text>
</comment>
<dbReference type="InterPro" id="IPR029058">
    <property type="entry name" value="AB_hydrolase_fold"/>
</dbReference>
<comment type="caution">
    <text evidence="6">The sequence shown here is derived from an EMBL/GenBank/DDBJ whole genome shotgun (WGS) entry which is preliminary data.</text>
</comment>
<dbReference type="PROSITE" id="PS00122">
    <property type="entry name" value="CARBOXYLESTERASE_B_1"/>
    <property type="match status" value="1"/>
</dbReference>
<name>A0ABT6KNT7_9MICO</name>
<dbReference type="PANTHER" id="PTHR11559">
    <property type="entry name" value="CARBOXYLESTERASE"/>
    <property type="match status" value="1"/>
</dbReference>
<evidence type="ECO:0000256" key="1">
    <source>
        <dbReference type="ARBA" id="ARBA00005964"/>
    </source>
</evidence>
<protein>
    <recommendedName>
        <fullName evidence="3">Carboxylic ester hydrolase</fullName>
        <ecNumber evidence="3">3.1.1.-</ecNumber>
    </recommendedName>
</protein>
<dbReference type="Pfam" id="PF00135">
    <property type="entry name" value="COesterase"/>
    <property type="match status" value="1"/>
</dbReference>
<feature type="domain" description="Carboxylesterase type B" evidence="5">
    <location>
        <begin position="6"/>
        <end position="304"/>
    </location>
</feature>
<feature type="region of interest" description="Disordered" evidence="4">
    <location>
        <begin position="408"/>
        <end position="428"/>
    </location>
</feature>
<accession>A0ABT6KNT7</accession>
<keyword evidence="2 3" id="KW-0378">Hydrolase</keyword>
<dbReference type="EMBL" id="JARXVQ010000001">
    <property type="protein sequence ID" value="MDH6181663.1"/>
    <property type="molecule type" value="Genomic_DNA"/>
</dbReference>
<evidence type="ECO:0000259" key="5">
    <source>
        <dbReference type="Pfam" id="PF00135"/>
    </source>
</evidence>
<organism evidence="6 7">
    <name type="scientific">Antiquaquibacter oligotrophicus</name>
    <dbReference type="NCBI Taxonomy" id="2880260"/>
    <lineage>
        <taxon>Bacteria</taxon>
        <taxon>Bacillati</taxon>
        <taxon>Actinomycetota</taxon>
        <taxon>Actinomycetes</taxon>
        <taxon>Micrococcales</taxon>
        <taxon>Microbacteriaceae</taxon>
        <taxon>Antiquaquibacter</taxon>
    </lineage>
</organism>
<dbReference type="InterPro" id="IPR019826">
    <property type="entry name" value="Carboxylesterase_B_AS"/>
</dbReference>
<evidence type="ECO:0000256" key="2">
    <source>
        <dbReference type="ARBA" id="ARBA00022801"/>
    </source>
</evidence>
<evidence type="ECO:0000256" key="3">
    <source>
        <dbReference type="RuleBase" id="RU361235"/>
    </source>
</evidence>
<keyword evidence="7" id="KW-1185">Reference proteome</keyword>